<evidence type="ECO:0000256" key="2">
    <source>
        <dbReference type="ARBA" id="ARBA00022679"/>
    </source>
</evidence>
<feature type="transmembrane region" description="Helical" evidence="10">
    <location>
        <begin position="1044"/>
        <end position="1067"/>
    </location>
</feature>
<organism evidence="11">
    <name type="scientific">Aspergillus flavus</name>
    <dbReference type="NCBI Taxonomy" id="5059"/>
    <lineage>
        <taxon>Eukaryota</taxon>
        <taxon>Fungi</taxon>
        <taxon>Dikarya</taxon>
        <taxon>Ascomycota</taxon>
        <taxon>Pezizomycotina</taxon>
        <taxon>Eurotiomycetes</taxon>
        <taxon>Eurotiomycetidae</taxon>
        <taxon>Eurotiales</taxon>
        <taxon>Aspergillaceae</taxon>
        <taxon>Aspergillus</taxon>
        <taxon>Aspergillus subgen. Circumdati</taxon>
    </lineage>
</organism>
<evidence type="ECO:0000256" key="6">
    <source>
        <dbReference type="ARBA" id="ARBA00023239"/>
    </source>
</evidence>
<dbReference type="VEuPathDB" id="FungiDB:F9C07_2223398"/>
<dbReference type="SFLD" id="SFLDS00005">
    <property type="entry name" value="Isoprenoid_Synthase_Type_I"/>
    <property type="match status" value="1"/>
</dbReference>
<dbReference type="GO" id="GO:0046872">
    <property type="term" value="F:metal ion binding"/>
    <property type="evidence" value="ECO:0007669"/>
    <property type="project" value="UniProtKB-KW"/>
</dbReference>
<keyword evidence="10" id="KW-0812">Transmembrane</keyword>
<dbReference type="EMBL" id="ML734671">
    <property type="protein sequence ID" value="KAB8242142.1"/>
    <property type="molecule type" value="Genomic_DNA"/>
</dbReference>
<keyword evidence="10" id="KW-0472">Membrane</keyword>
<evidence type="ECO:0000256" key="5">
    <source>
        <dbReference type="ARBA" id="ARBA00023229"/>
    </source>
</evidence>
<dbReference type="GO" id="GO:0046165">
    <property type="term" value="P:alcohol biosynthetic process"/>
    <property type="evidence" value="ECO:0007669"/>
    <property type="project" value="UniProtKB-ARBA"/>
</dbReference>
<keyword evidence="4" id="KW-0460">Magnesium</keyword>
<keyword evidence="6" id="KW-0456">Lyase</keyword>
<dbReference type="GO" id="GO:0043386">
    <property type="term" value="P:mycotoxin biosynthetic process"/>
    <property type="evidence" value="ECO:0007669"/>
    <property type="project" value="UniProtKB-ARBA"/>
</dbReference>
<sequence>MAGAGPERYLQEFWSIFPPRYSTKEDLKEPECVLVNGVFQWKHALANGHQEENFSVPVKVAVAANGVRSSQANGAVAVGTPPAKITDYKAVKAPYNYINTLPSKNIRETFIDALNSWLEVPAASSTSIKSIIGMLHHSSLMLDDIEDNSVPRRGSPTAHTLFGVGQTINSANYTFVCAFEELQKLQSPNAIGVFIEQLKNLHCGQGLDLYWKYNTHVPTADEYMTMIDHKTGGPFRLCVRLMQGESSGKTEHIDARRFVTLLGRYFQIRDDYQNLTSAETMIKGILQHKGVGEMPMAMKRLILGKMRKGGALDSTFLLLQDMQEDILKELELLEAEFGSENPILELVLRRLFSDHVAFYDDHYQPHLVNTEMKYSFMALWSFREGCDMIHEHMLEHGPQLIDLSVVSRLIHSSYWPTILNSDTAASTGVSRAINACNWLQLGALGLVAITGIVTPLGLYDTIGPDDTPTNIPFRYASDTSAFGKATRSRDGYRSLRVCYADEDPNTDEGCPGAPPNINDIEDPAEAYSIWPSSVDLFTSGKVPSTVSSLFDIQWRSFRSTTNVALGVNGSAFSEGYYRQISQFIMEEGIIAVEGLIVDTKAGRIGFRNHTVPVDVPTGARWTEDILFIEPEARCVNTNLTVDYRYNPSSETYDSFEDTRDPVLVDHGGFSNLPHAVYEIDTANFQNNVALYERAYSAAWRHNMALMQFFNVTTNGSDGLAPFAYMNSEVGKKFDLRSIGSSYIAPVTVQTDSRYAGFLELPFPNQSTSSSLRDRPEGPNPVNLTAQDTYAIAQEACHYPSMEDLSNLSFVGVSCGTVFAAPGRLDGDPLIPDTNSTWSTPIYSCAAAAKAAIRKVTFRFNGTGELDNLEIERIERSSKPQLWGVERLANHTIRNVRPLWGIVSPEVGTRDDISTVERDHLWLPGYPDTSVSDLYTGQANMPGSQFYMDRLLSLFGVRNMEKSTSRYTGLNDLALYSQWLELSNSSSGVEHMLKLMWTDMAANTVVGTRGWHSPKNGERLSKRDSGEVNVPVTLWSQHIEYRLPYAIPAFILLALCIALGAWSIWLLILRRVGLKQMRTYLARTSPGRILGHALHEDQGNILASTDVWLQQIGLRKVTLPGRNEDSEIPLLDVQRTLTHEDGGGDKSSK</sequence>
<keyword evidence="5" id="KW-0414">Isoprene biosynthesis</keyword>
<dbReference type="InterPro" id="IPR008949">
    <property type="entry name" value="Isoprenoid_synthase_dom_sf"/>
</dbReference>
<proteinExistence type="inferred from homology"/>
<evidence type="ECO:0000256" key="4">
    <source>
        <dbReference type="ARBA" id="ARBA00022842"/>
    </source>
</evidence>
<dbReference type="Proteomes" id="UP000325434">
    <property type="component" value="Unassembled WGS sequence"/>
</dbReference>
<dbReference type="AlphaFoldDB" id="A0A5N6GID7"/>
<dbReference type="PANTHER" id="PTHR12001:SF72">
    <property type="entry name" value="THIJ_PFPI FAMILY PROTEIN (AFU_ORTHOLOGUE AFUA_3G01210)-RELATED"/>
    <property type="match status" value="1"/>
</dbReference>
<evidence type="ECO:0000256" key="8">
    <source>
        <dbReference type="ARBA" id="ARBA00038363"/>
    </source>
</evidence>
<comment type="similarity">
    <text evidence="9">In the N-terminal section; belongs to the terpene synthase family.</text>
</comment>
<evidence type="ECO:0008006" key="12">
    <source>
        <dbReference type="Google" id="ProtNLM"/>
    </source>
</evidence>
<dbReference type="VEuPathDB" id="FungiDB:AFLA_008615"/>
<accession>A0A5N6GID7</accession>
<dbReference type="SUPFAM" id="SSF48576">
    <property type="entry name" value="Terpenoid synthases"/>
    <property type="match status" value="1"/>
</dbReference>
<comment type="similarity">
    <text evidence="8">In the C-terminal section; belongs to the FPP/GGPP synthase family.</text>
</comment>
<dbReference type="GO" id="GO:0008299">
    <property type="term" value="P:isoprenoid biosynthetic process"/>
    <property type="evidence" value="ECO:0007669"/>
    <property type="project" value="UniProtKB-KW"/>
</dbReference>
<keyword evidence="10" id="KW-1133">Transmembrane helix</keyword>
<protein>
    <recommendedName>
        <fullName evidence="12">Geranylgeranyl pyrophosphate synthase</fullName>
    </recommendedName>
</protein>
<dbReference type="Gene3D" id="1.10.600.10">
    <property type="entry name" value="Farnesyl Diphosphate Synthase"/>
    <property type="match status" value="1"/>
</dbReference>
<dbReference type="InterPro" id="IPR033749">
    <property type="entry name" value="Polyprenyl_synt_CS"/>
</dbReference>
<evidence type="ECO:0000256" key="1">
    <source>
        <dbReference type="ARBA" id="ARBA00004721"/>
    </source>
</evidence>
<reference evidence="11" key="1">
    <citation type="submission" date="2019-04" db="EMBL/GenBank/DDBJ databases">
        <title>Friends and foes A comparative genomics study of 23 Aspergillus species from section Flavi.</title>
        <authorList>
            <consortium name="DOE Joint Genome Institute"/>
            <person name="Kjaerbolling I."/>
            <person name="Vesth T."/>
            <person name="Frisvad J.C."/>
            <person name="Nybo J.L."/>
            <person name="Theobald S."/>
            <person name="Kildgaard S."/>
            <person name="Isbrandt T."/>
            <person name="Kuo A."/>
            <person name="Sato A."/>
            <person name="Lyhne E.K."/>
            <person name="Kogle M.E."/>
            <person name="Wiebenga A."/>
            <person name="Kun R.S."/>
            <person name="Lubbers R.J."/>
            <person name="Makela M.R."/>
            <person name="Barry K."/>
            <person name="Chovatia M."/>
            <person name="Clum A."/>
            <person name="Daum C."/>
            <person name="Haridas S."/>
            <person name="He G."/>
            <person name="LaButti K."/>
            <person name="Lipzen A."/>
            <person name="Mondo S."/>
            <person name="Riley R."/>
            <person name="Salamov A."/>
            <person name="Simmons B.A."/>
            <person name="Magnuson J.K."/>
            <person name="Henrissat B."/>
            <person name="Mortensen U.H."/>
            <person name="Larsen T.O."/>
            <person name="Devries R.P."/>
            <person name="Grigoriev I.V."/>
            <person name="Machida M."/>
            <person name="Baker S.E."/>
            <person name="Andersen M.R."/>
        </authorList>
    </citation>
    <scope>NUCLEOTIDE SEQUENCE [LARGE SCALE GENOMIC DNA]</scope>
    <source>
        <strain evidence="11">CBS 121.62</strain>
    </source>
</reference>
<evidence type="ECO:0000256" key="3">
    <source>
        <dbReference type="ARBA" id="ARBA00022723"/>
    </source>
</evidence>
<dbReference type="GO" id="GO:0016829">
    <property type="term" value="F:lyase activity"/>
    <property type="evidence" value="ECO:0007669"/>
    <property type="project" value="UniProtKB-KW"/>
</dbReference>
<evidence type="ECO:0000256" key="9">
    <source>
        <dbReference type="ARBA" id="ARBA00038372"/>
    </source>
</evidence>
<dbReference type="PANTHER" id="PTHR12001">
    <property type="entry name" value="GERANYLGERANYL PYROPHOSPHATE SYNTHASE"/>
    <property type="match status" value="1"/>
</dbReference>
<gene>
    <name evidence="11" type="ORF">BDV35DRAFT_384329</name>
</gene>
<dbReference type="PROSITE" id="PS00444">
    <property type="entry name" value="POLYPRENYL_SYNTHASE_2"/>
    <property type="match status" value="1"/>
</dbReference>
<evidence type="ECO:0000256" key="10">
    <source>
        <dbReference type="SAM" id="Phobius"/>
    </source>
</evidence>
<dbReference type="Pfam" id="PF00348">
    <property type="entry name" value="polyprenyl_synt"/>
    <property type="match status" value="1"/>
</dbReference>
<comment type="pathway">
    <text evidence="1">Secondary metabolite biosynthesis; terpenoid biosynthesis.</text>
</comment>
<keyword evidence="2" id="KW-0808">Transferase</keyword>
<keyword evidence="3" id="KW-0479">Metal-binding</keyword>
<dbReference type="PROSITE" id="PS00723">
    <property type="entry name" value="POLYPRENYL_SYNTHASE_1"/>
    <property type="match status" value="1"/>
</dbReference>
<dbReference type="GO" id="GO:0004659">
    <property type="term" value="F:prenyltransferase activity"/>
    <property type="evidence" value="ECO:0007669"/>
    <property type="project" value="InterPro"/>
</dbReference>
<keyword evidence="7" id="KW-0511">Multifunctional enzyme</keyword>
<dbReference type="VEuPathDB" id="FungiDB:AFLA_008616"/>
<name>A0A5N6GID7_ASPFL</name>
<dbReference type="InterPro" id="IPR000092">
    <property type="entry name" value="Polyprenyl_synt"/>
</dbReference>
<evidence type="ECO:0000256" key="7">
    <source>
        <dbReference type="ARBA" id="ARBA00023268"/>
    </source>
</evidence>
<dbReference type="VEuPathDB" id="FungiDB:F9C07_2285868"/>
<evidence type="ECO:0000313" key="11">
    <source>
        <dbReference type="EMBL" id="KAB8242142.1"/>
    </source>
</evidence>